<feature type="compositionally biased region" description="Low complexity" evidence="1">
    <location>
        <begin position="1"/>
        <end position="15"/>
    </location>
</feature>
<protein>
    <submittedName>
        <fullName evidence="2">Uncharacterized protein</fullName>
    </submittedName>
</protein>
<reference evidence="3" key="1">
    <citation type="submission" date="2024-04" db="EMBL/GenBank/DDBJ databases">
        <title>Phylogenomic analyses of a clade within the roseobacter group suggest taxonomic reassignments of species of the genera Aestuariivita, Citreicella, Loktanella, Nautella, Pelagibaca, Ruegeria, Thalassobius, Thiobacimonas and Tropicibacter, and the proposal o.</title>
        <authorList>
            <person name="Jeon C.O."/>
        </authorList>
    </citation>
    <scope>NUCLEOTIDE SEQUENCE [LARGE SCALE GENOMIC DNA]</scope>
    <source>
        <strain evidence="3">BS5-3</strain>
    </source>
</reference>
<accession>A0ABZ2V0N6</accession>
<feature type="region of interest" description="Disordered" evidence="1">
    <location>
        <begin position="1"/>
        <end position="39"/>
    </location>
</feature>
<dbReference type="Proteomes" id="UP001440612">
    <property type="component" value="Chromosome"/>
</dbReference>
<feature type="region of interest" description="Disordered" evidence="1">
    <location>
        <begin position="148"/>
        <end position="205"/>
    </location>
</feature>
<dbReference type="EMBL" id="CP150951">
    <property type="protein sequence ID" value="WZC48018.1"/>
    <property type="molecule type" value="Genomic_DNA"/>
</dbReference>
<dbReference type="RefSeq" id="WP_341366137.1">
    <property type="nucleotide sequence ID" value="NZ_CP150951.2"/>
</dbReference>
<evidence type="ECO:0000313" key="3">
    <source>
        <dbReference type="Proteomes" id="UP001440612"/>
    </source>
</evidence>
<keyword evidence="3" id="KW-1185">Reference proteome</keyword>
<evidence type="ECO:0000313" key="2">
    <source>
        <dbReference type="EMBL" id="WZC48018.1"/>
    </source>
</evidence>
<sequence>MGTAATAQMNAANVAPNNNDGQNAGFAPAERGGPEGGHKIRDMFKNIMSKISSGFQAAKAFVLGRFSPVTDRQIPQAQTNPMRAERNFGRPNSAERVALDRLSIDSDATDASELMELTAKLQETGAYDTVNKQMDGLWANRAVIEQRDDQPAEEAGTPRFDVNVDGAHADPDRLAADAKRGTNPGVENANTDDANVAPTDEDAQNEAEFEALMAPNPNMRMRTPADDAILSRLHFAADKPLKE</sequence>
<name>A0ABZ2V0N6_9RHOB</name>
<feature type="compositionally biased region" description="Basic and acidic residues" evidence="1">
    <location>
        <begin position="167"/>
        <end position="180"/>
    </location>
</feature>
<evidence type="ECO:0000256" key="1">
    <source>
        <dbReference type="SAM" id="MobiDB-lite"/>
    </source>
</evidence>
<organism evidence="2 3">
    <name type="scientific">Yoonia phaeophyticola</name>
    <dbReference type="NCBI Taxonomy" id="3137369"/>
    <lineage>
        <taxon>Bacteria</taxon>
        <taxon>Pseudomonadati</taxon>
        <taxon>Pseudomonadota</taxon>
        <taxon>Alphaproteobacteria</taxon>
        <taxon>Rhodobacterales</taxon>
        <taxon>Paracoccaceae</taxon>
        <taxon>Yoonia</taxon>
    </lineage>
</organism>
<gene>
    <name evidence="2" type="ORF">AABB29_14130</name>
</gene>
<proteinExistence type="predicted"/>